<dbReference type="Pfam" id="PF00041">
    <property type="entry name" value="fn3"/>
    <property type="match status" value="1"/>
</dbReference>
<dbReference type="InterPro" id="IPR013783">
    <property type="entry name" value="Ig-like_fold"/>
</dbReference>
<feature type="domain" description="Ig-like" evidence="6">
    <location>
        <begin position="31"/>
        <end position="141"/>
    </location>
</feature>
<reference evidence="8" key="1">
    <citation type="journal article" date="2018" name="Nature">
        <title>Convergent evolution of bilaterian nerve cords.</title>
        <authorList>
            <person name="Martin-Duran J.M."/>
            <person name="Pang K."/>
            <person name="Borve A."/>
            <person name="Le H.S."/>
            <person name="Furu A."/>
            <person name="Cannon J.T."/>
            <person name="Jondelius U."/>
            <person name="Hejnol A."/>
        </authorList>
    </citation>
    <scope>NUCLEOTIDE SEQUENCE</scope>
</reference>
<organism evidence="8">
    <name type="scientific">Meara stichopi</name>
    <dbReference type="NCBI Taxonomy" id="84115"/>
    <lineage>
        <taxon>Eukaryota</taxon>
        <taxon>Metazoa</taxon>
        <taxon>Xenacoelomorpha</taxon>
        <taxon>Acoelomorpha</taxon>
        <taxon>Nemertodermatida</taxon>
        <taxon>Nemertodermatidae</taxon>
        <taxon>Meara</taxon>
    </lineage>
</organism>
<evidence type="ECO:0000256" key="3">
    <source>
        <dbReference type="SAM" id="MobiDB-lite"/>
    </source>
</evidence>
<dbReference type="AlphaFoldDB" id="A0A2P1DVB8"/>
<protein>
    <submittedName>
        <fullName evidence="8">Robo protein</fullName>
    </submittedName>
</protein>
<dbReference type="InterPro" id="IPR007110">
    <property type="entry name" value="Ig-like_dom"/>
</dbReference>
<feature type="compositionally biased region" description="Basic and acidic residues" evidence="3">
    <location>
        <begin position="1093"/>
        <end position="1105"/>
    </location>
</feature>
<feature type="domain" description="Fibronectin type-III" evidence="7">
    <location>
        <begin position="682"/>
        <end position="779"/>
    </location>
</feature>
<dbReference type="InterPro" id="IPR003599">
    <property type="entry name" value="Ig_sub"/>
</dbReference>
<feature type="domain" description="Ig-like" evidence="6">
    <location>
        <begin position="352"/>
        <end position="446"/>
    </location>
</feature>
<feature type="transmembrane region" description="Helical" evidence="4">
    <location>
        <begin position="888"/>
        <end position="911"/>
    </location>
</feature>
<keyword evidence="4" id="KW-0812">Transmembrane</keyword>
<dbReference type="SMART" id="SM00408">
    <property type="entry name" value="IGc2"/>
    <property type="match status" value="3"/>
</dbReference>
<dbReference type="InterPro" id="IPR013098">
    <property type="entry name" value="Ig_I-set"/>
</dbReference>
<dbReference type="SMART" id="SM00060">
    <property type="entry name" value="FN3"/>
    <property type="match status" value="3"/>
</dbReference>
<accession>A0A2P1DVB8</accession>
<feature type="compositionally biased region" description="Polar residues" evidence="3">
    <location>
        <begin position="1106"/>
        <end position="1134"/>
    </location>
</feature>
<dbReference type="Pfam" id="PF07679">
    <property type="entry name" value="I-set"/>
    <property type="match status" value="2"/>
</dbReference>
<keyword evidence="2" id="KW-1015">Disulfide bond</keyword>
<dbReference type="InterPro" id="IPR003598">
    <property type="entry name" value="Ig_sub2"/>
</dbReference>
<feature type="domain" description="Ig-like" evidence="6">
    <location>
        <begin position="261"/>
        <end position="347"/>
    </location>
</feature>
<dbReference type="PANTHER" id="PTHR44170:SF60">
    <property type="entry name" value="ROUNDABOUT HOMOLOG 1"/>
    <property type="match status" value="1"/>
</dbReference>
<dbReference type="CDD" id="cd00063">
    <property type="entry name" value="FN3"/>
    <property type="match status" value="2"/>
</dbReference>
<dbReference type="SUPFAM" id="SSF49265">
    <property type="entry name" value="Fibronectin type III"/>
    <property type="match status" value="2"/>
</dbReference>
<dbReference type="GO" id="GO:0098609">
    <property type="term" value="P:cell-cell adhesion"/>
    <property type="evidence" value="ECO:0007669"/>
    <property type="project" value="TreeGrafter"/>
</dbReference>
<evidence type="ECO:0000256" key="2">
    <source>
        <dbReference type="ARBA" id="ARBA00023157"/>
    </source>
</evidence>
<dbReference type="PANTHER" id="PTHR44170">
    <property type="entry name" value="PROTEIN SIDEKICK"/>
    <property type="match status" value="1"/>
</dbReference>
<dbReference type="InterPro" id="IPR003961">
    <property type="entry name" value="FN3_dom"/>
</dbReference>
<feature type="signal peptide" evidence="5">
    <location>
        <begin position="1"/>
        <end position="25"/>
    </location>
</feature>
<feature type="domain" description="Fibronectin type-III" evidence="7">
    <location>
        <begin position="565"/>
        <end position="660"/>
    </location>
</feature>
<dbReference type="InterPro" id="IPR036116">
    <property type="entry name" value="FN3_sf"/>
</dbReference>
<feature type="domain" description="Ig-like" evidence="6">
    <location>
        <begin position="456"/>
        <end position="541"/>
    </location>
</feature>
<evidence type="ECO:0000256" key="1">
    <source>
        <dbReference type="ARBA" id="ARBA00022737"/>
    </source>
</evidence>
<dbReference type="SMART" id="SM00409">
    <property type="entry name" value="IG"/>
    <property type="match status" value="5"/>
</dbReference>
<name>A0A2P1DVB8_9BILA</name>
<proteinExistence type="evidence at transcript level"/>
<evidence type="ECO:0000259" key="7">
    <source>
        <dbReference type="PROSITE" id="PS50853"/>
    </source>
</evidence>
<keyword evidence="5" id="KW-0732">Signal</keyword>
<feature type="compositionally biased region" description="Polar residues" evidence="3">
    <location>
        <begin position="1185"/>
        <end position="1195"/>
    </location>
</feature>
<keyword evidence="1" id="KW-0677">Repeat</keyword>
<dbReference type="EMBL" id="KY709788">
    <property type="protein sequence ID" value="AVK72339.1"/>
    <property type="molecule type" value="mRNA"/>
</dbReference>
<evidence type="ECO:0000256" key="5">
    <source>
        <dbReference type="SAM" id="SignalP"/>
    </source>
</evidence>
<evidence type="ECO:0000256" key="4">
    <source>
        <dbReference type="SAM" id="Phobius"/>
    </source>
</evidence>
<sequence length="1213" mass="136629">MTYTFLCCPVYLVLTHLLFWSGSLARPYDPPTLRVIIDNVLNQEVNSDHEYVLKKGGKNLQLKCHYPSQVKEEQKMWLKDGQEIVSFNQPPKTSNPVKIPGNSHVTTDTIILYTLDRGKDDVRSDGIYSCQYENISSSVFTLKLAFMKNGFKHKPSSLYNVSIGERIQLDCVPAKSYPPARIYWISTISKKNYTREHLSSKCKAFNYKHLKDSQTTYCFRGNSLMLMNIQKDANDVIQCVADNGFEKQTVNSTVYVNENGPRFTIRPQDKLVQVGNTVTFDCLATSENFDRIPVIKWSKQQDRYTKLRWEPSGSSIKINDVQVNDSGVYVCTATLDNIKITDHAKLTVSTTNSLLMLPQHKNVVEGSTVRLLCRPKDKACNIIHWYDYKRTVRMYKNDSNGDYDNVVVLQDNSLIIREIKISDGGSYQCVCTYHGIKPSATKETIKANVEVRMFTPTVPPIIERGGANLTLSTGGIAIIYCKALYMSDRPLHTSWSKDGRSIGSTDRVHITEHYLNISGLRVSDTGVYVCKTTVSHSDTLWVVSLKVLKNGALSRTPEDEKLPGKPRGLAVDDFGTNWVKLRWSSPVDPQTVVLGYRIEYYSPDLELKWKSIERTRDHKELHTVSGLELDATYIFLVKCRNQFGYSNPSDLSEPVVTMDTPDWHQPVDTKHLSYKDALARCDVQPRMSAAINSTAIRVNWRVIRYHLYIDQYRVDYWIAGEPEESKRQIIVRDRLVHSVALGNLGKFYTYNVMVTAMHVGIDPVSSPALLPWTVTTKQDVPTDAPHNVVTYINNEGEIHVEWTPPDSDKLNGILAGYAIWIKSDNYSRNLTRISNTTMSLTIPGDWLLETYYELAISAFTGAAGYGPEHRVHIPREVVLAASLFFKEPWFICSVGFVVWIVLLLVSIYVYCHHRRKKCKSHGNRYISPDTDYELARMGAEVSPCLPQQSMSTWGNLSSLKGKRAGPDLLRVQLPPYSYQQYTSSSSPSEKSHFTNGFCQEYAEIDNHLTHKDPSFLRNVTGPYASANVVRQNTYGEPEKTPLSKADSPMYQTLEEDIRLRPVCNIADFLPPPPIDEPPCGPARIPRMGVMAARKREYSPSEKRVSDSSQSLRQQTVTTPTPGQRYLTSSMTVNPISDELHQNSPSSAPRNLNGEPDAPAGGDISDELPPPDFFDDRSGSMVASWASGSSQESIQNFGLAPGEMSPPVTSGVIF</sequence>
<dbReference type="PROSITE" id="PS50853">
    <property type="entry name" value="FN3"/>
    <property type="match status" value="3"/>
</dbReference>
<feature type="chain" id="PRO_5015202852" evidence="5">
    <location>
        <begin position="26"/>
        <end position="1213"/>
    </location>
</feature>
<evidence type="ECO:0000259" key="6">
    <source>
        <dbReference type="PROSITE" id="PS50835"/>
    </source>
</evidence>
<feature type="region of interest" description="Disordered" evidence="3">
    <location>
        <begin position="1091"/>
        <end position="1213"/>
    </location>
</feature>
<feature type="domain" description="Fibronectin type-III" evidence="7">
    <location>
        <begin position="784"/>
        <end position="880"/>
    </location>
</feature>
<keyword evidence="4" id="KW-1133">Transmembrane helix</keyword>
<keyword evidence="4" id="KW-0472">Membrane</keyword>
<dbReference type="InterPro" id="IPR036179">
    <property type="entry name" value="Ig-like_dom_sf"/>
</dbReference>
<evidence type="ECO:0000313" key="8">
    <source>
        <dbReference type="EMBL" id="AVK72339.1"/>
    </source>
</evidence>
<dbReference type="PROSITE" id="PS50835">
    <property type="entry name" value="IG_LIKE"/>
    <property type="match status" value="4"/>
</dbReference>
<dbReference type="SUPFAM" id="SSF48726">
    <property type="entry name" value="Immunoglobulin"/>
    <property type="match status" value="4"/>
</dbReference>
<dbReference type="Gene3D" id="2.60.40.10">
    <property type="entry name" value="Immunoglobulins"/>
    <property type="match status" value="7"/>
</dbReference>